<dbReference type="InterPro" id="IPR043502">
    <property type="entry name" value="DNA/RNA_pol_sf"/>
</dbReference>
<evidence type="ECO:0000313" key="2">
    <source>
        <dbReference type="Proteomes" id="UP001549921"/>
    </source>
</evidence>
<dbReference type="EMBL" id="JBEDNZ010000013">
    <property type="protein sequence ID" value="KAL0830356.1"/>
    <property type="molecule type" value="Genomic_DNA"/>
</dbReference>
<dbReference type="Proteomes" id="UP001549921">
    <property type="component" value="Unassembled WGS sequence"/>
</dbReference>
<dbReference type="AlphaFoldDB" id="A0ABD0SX67"/>
<dbReference type="PANTHER" id="PTHR47331">
    <property type="entry name" value="PHD-TYPE DOMAIN-CONTAINING PROTEIN"/>
    <property type="match status" value="1"/>
</dbReference>
<accession>A0ABD0SX67</accession>
<comment type="caution">
    <text evidence="1">The sequence shown here is derived from an EMBL/GenBank/DDBJ whole genome shotgun (WGS) entry which is preliminary data.</text>
</comment>
<sequence>MDDYVSSVACVEKAASLARDIVDLHKLAHFEMRGWISNHPEALKLLPDDLLAAPHTPEVPVLAPPTNVRTLGLFWNASKDYLNFHPELPEEVPSTLSKRMALSYVMRLFDPLGFLSPITIHGRILLQVAWASKIDWDEPLPRDQIKLWQKWFKNTNEIQNLQIPRWHLFSDFAPIEQELHVFADASESAYACVIYWRFTDAHGQIHISFIASKARVAPNSPVSIARLELQAGLMAVRLAATVISEHNLKPSRRCFWTDSMNVLGWLRTEGRCLKTFVANRVGEISEGTKLEEWRWVPSELNVADDATRAGKGISSRWLHGPSFLHSTPDTWPSETSSTLSDECLQEFKTPVTTDR</sequence>
<dbReference type="SUPFAM" id="SSF56672">
    <property type="entry name" value="DNA/RNA polymerases"/>
    <property type="match status" value="1"/>
</dbReference>
<gene>
    <name evidence="1" type="ORF">ABMA28_002544</name>
</gene>
<dbReference type="InterPro" id="IPR008042">
    <property type="entry name" value="Retrotrans_Pao"/>
</dbReference>
<dbReference type="GO" id="GO:0071897">
    <property type="term" value="P:DNA biosynthetic process"/>
    <property type="evidence" value="ECO:0007669"/>
    <property type="project" value="UniProtKB-ARBA"/>
</dbReference>
<proteinExistence type="predicted"/>
<dbReference type="Pfam" id="PF05380">
    <property type="entry name" value="Peptidase_A17"/>
    <property type="match status" value="1"/>
</dbReference>
<protein>
    <submittedName>
        <fullName evidence="1">Uncharacterized protein</fullName>
    </submittedName>
</protein>
<evidence type="ECO:0000313" key="1">
    <source>
        <dbReference type="EMBL" id="KAL0830356.1"/>
    </source>
</evidence>
<name>A0ABD0SX67_LOXSC</name>
<organism evidence="1 2">
    <name type="scientific">Loxostege sticticalis</name>
    <name type="common">Beet webworm moth</name>
    <dbReference type="NCBI Taxonomy" id="481309"/>
    <lineage>
        <taxon>Eukaryota</taxon>
        <taxon>Metazoa</taxon>
        <taxon>Ecdysozoa</taxon>
        <taxon>Arthropoda</taxon>
        <taxon>Hexapoda</taxon>
        <taxon>Insecta</taxon>
        <taxon>Pterygota</taxon>
        <taxon>Neoptera</taxon>
        <taxon>Endopterygota</taxon>
        <taxon>Lepidoptera</taxon>
        <taxon>Glossata</taxon>
        <taxon>Ditrysia</taxon>
        <taxon>Pyraloidea</taxon>
        <taxon>Crambidae</taxon>
        <taxon>Pyraustinae</taxon>
        <taxon>Loxostege</taxon>
    </lineage>
</organism>
<reference evidence="1 2" key="1">
    <citation type="submission" date="2024-06" db="EMBL/GenBank/DDBJ databases">
        <title>A chromosome-level genome assembly of beet webworm, Loxostege sticticalis.</title>
        <authorList>
            <person name="Zhang Y."/>
        </authorList>
    </citation>
    <scope>NUCLEOTIDE SEQUENCE [LARGE SCALE GENOMIC DNA]</scope>
    <source>
        <strain evidence="1">AQ028</strain>
        <tissue evidence="1">Male pupae</tissue>
    </source>
</reference>
<dbReference type="PANTHER" id="PTHR47331:SF5">
    <property type="entry name" value="RIBONUCLEASE H"/>
    <property type="match status" value="1"/>
</dbReference>